<evidence type="ECO:0000259" key="8">
    <source>
        <dbReference type="Pfam" id="PF00171"/>
    </source>
</evidence>
<dbReference type="InterPro" id="IPR012134">
    <property type="entry name" value="Glu-5-SA_DH"/>
</dbReference>
<dbReference type="Gene3D" id="3.40.605.10">
    <property type="entry name" value="Aldehyde Dehydrogenase, Chain A, domain 1"/>
    <property type="match status" value="1"/>
</dbReference>
<comment type="catalytic activity">
    <reaction evidence="6 7">
        <text>L-glutamate 5-semialdehyde + phosphate + NADP(+) = L-glutamyl 5-phosphate + NADPH + H(+)</text>
        <dbReference type="Rhea" id="RHEA:19541"/>
        <dbReference type="ChEBI" id="CHEBI:15378"/>
        <dbReference type="ChEBI" id="CHEBI:43474"/>
        <dbReference type="ChEBI" id="CHEBI:57783"/>
        <dbReference type="ChEBI" id="CHEBI:58066"/>
        <dbReference type="ChEBI" id="CHEBI:58274"/>
        <dbReference type="ChEBI" id="CHEBI:58349"/>
        <dbReference type="EC" id="1.2.1.41"/>
    </reaction>
</comment>
<dbReference type="UniPathway" id="UPA00098">
    <property type="reaction ID" value="UER00360"/>
</dbReference>
<evidence type="ECO:0000256" key="7">
    <source>
        <dbReference type="HAMAP-Rule" id="MF_00412"/>
    </source>
</evidence>
<evidence type="ECO:0000313" key="10">
    <source>
        <dbReference type="Proteomes" id="UP000292648"/>
    </source>
</evidence>
<evidence type="ECO:0000313" key="9">
    <source>
        <dbReference type="EMBL" id="TBX53169.1"/>
    </source>
</evidence>
<keyword evidence="7" id="KW-0963">Cytoplasm</keyword>
<keyword evidence="5 7" id="KW-0560">Oxidoreductase</keyword>
<dbReference type="CDD" id="cd07079">
    <property type="entry name" value="ALDH_F18-19_ProA-GPR"/>
    <property type="match status" value="1"/>
</dbReference>
<gene>
    <name evidence="7" type="primary">proA</name>
    <name evidence="9" type="ORF">EUZ87_00065</name>
</gene>
<sequence>MTDLEQLGERAQSASYTLGLLATTQKNQVLAAMATALIAHQDEILAANAQDLENPQVPTKFIDRLRLTSERIQDMATGLTQVATLADPIGNVDRAWRNEAGLMIAKERVPLGVIGMIFEARPNVTVDASALCFKTGNAVILRGGKEAIHSNQALVKVLRSTLRAHEINENAIQLITDTTHATAEKFMQLTDYVDVLIPRGSARLIQTVSAKATVPVIETGAGNCHVYVDKDAQLKMATDIVINGKVQRPSVCNATEKLLIHQDVAADYLPSMIQALRDQGVEVRGDAATQAIVADVVPTTDEDWGTEYNDLIIAVKVVPSEAAAIAHINRYNTQHSEAIVTDNYRAGKVFQQRVNAACVYINASTRFTDGFEFGFGAEIGISTQKLHARGPMGLAELTSYKYIIDGDGQIRQ</sequence>
<dbReference type="EMBL" id="SEHH01000003">
    <property type="protein sequence ID" value="TBX53169.1"/>
    <property type="molecule type" value="Genomic_DNA"/>
</dbReference>
<dbReference type="GO" id="GO:0004350">
    <property type="term" value="F:glutamate-5-semialdehyde dehydrogenase activity"/>
    <property type="evidence" value="ECO:0007669"/>
    <property type="project" value="UniProtKB-UniRule"/>
</dbReference>
<dbReference type="NCBIfam" id="TIGR00407">
    <property type="entry name" value="proA"/>
    <property type="match status" value="1"/>
</dbReference>
<name>A0A4Q9Y6F7_9LACO</name>
<protein>
    <recommendedName>
        <fullName evidence="7">Gamma-glutamyl phosphate reductase</fullName>
        <shortName evidence="7">GPR</shortName>
        <ecNumber evidence="7">1.2.1.41</ecNumber>
    </recommendedName>
    <alternativeName>
        <fullName evidence="7">Glutamate-5-semialdehyde dehydrogenase</fullName>
    </alternativeName>
    <alternativeName>
        <fullName evidence="7">Glutamyl-gamma-semialdehyde dehydrogenase</fullName>
        <shortName evidence="7">GSA dehydrogenase</shortName>
    </alternativeName>
</protein>
<dbReference type="InterPro" id="IPR016162">
    <property type="entry name" value="Ald_DH_N"/>
</dbReference>
<feature type="domain" description="Aldehyde dehydrogenase" evidence="8">
    <location>
        <begin position="3"/>
        <end position="281"/>
    </location>
</feature>
<comment type="subcellular location">
    <subcellularLocation>
        <location evidence="7">Cytoplasm</location>
    </subcellularLocation>
</comment>
<comment type="function">
    <text evidence="7">Catalyzes the NADPH-dependent reduction of L-glutamate 5-phosphate into L-glutamate 5-semialdehyde and phosphate. The product spontaneously undergoes cyclization to form 1-pyrroline-5-carboxylate.</text>
</comment>
<keyword evidence="3 7" id="KW-0641">Proline biosynthesis</keyword>
<dbReference type="EC" id="1.2.1.41" evidence="7"/>
<dbReference type="PIRSF" id="PIRSF000151">
    <property type="entry name" value="GPR"/>
    <property type="match status" value="1"/>
</dbReference>
<comment type="similarity">
    <text evidence="7">Belongs to the gamma-glutamyl phosphate reductase family.</text>
</comment>
<dbReference type="Gene3D" id="3.40.309.10">
    <property type="entry name" value="Aldehyde Dehydrogenase, Chain A, domain 2"/>
    <property type="match status" value="1"/>
</dbReference>
<accession>A0A4Q9Y6F7</accession>
<keyword evidence="2 7" id="KW-0028">Amino-acid biosynthesis</keyword>
<evidence type="ECO:0000256" key="6">
    <source>
        <dbReference type="ARBA" id="ARBA00049024"/>
    </source>
</evidence>
<dbReference type="PROSITE" id="PS01223">
    <property type="entry name" value="PROA"/>
    <property type="match status" value="1"/>
</dbReference>
<dbReference type="InterPro" id="IPR020593">
    <property type="entry name" value="G-glutamylP_reductase_CS"/>
</dbReference>
<evidence type="ECO:0000256" key="3">
    <source>
        <dbReference type="ARBA" id="ARBA00022650"/>
    </source>
</evidence>
<reference evidence="9 10" key="1">
    <citation type="submission" date="2019-01" db="EMBL/GenBank/DDBJ databases">
        <title>Draft genome sequence of Lactobacillus paraplantarum OSY-TC318, a Producer of the novel lantibiotic Paraplantaracin TC318.</title>
        <authorList>
            <person name="Hussein W.E."/>
            <person name="Huang E."/>
            <person name="Yousef A.E."/>
        </authorList>
    </citation>
    <scope>NUCLEOTIDE SEQUENCE [LARGE SCALE GENOMIC DNA]</scope>
    <source>
        <strain evidence="9 10">OSY-TC318</strain>
    </source>
</reference>
<dbReference type="GO" id="GO:0055129">
    <property type="term" value="P:L-proline biosynthetic process"/>
    <property type="evidence" value="ECO:0007669"/>
    <property type="project" value="UniProtKB-UniRule"/>
</dbReference>
<organism evidence="9 10">
    <name type="scientific">Lactiplantibacillus paraplantarum</name>
    <dbReference type="NCBI Taxonomy" id="60520"/>
    <lineage>
        <taxon>Bacteria</taxon>
        <taxon>Bacillati</taxon>
        <taxon>Bacillota</taxon>
        <taxon>Bacilli</taxon>
        <taxon>Lactobacillales</taxon>
        <taxon>Lactobacillaceae</taxon>
        <taxon>Lactiplantibacillus</taxon>
    </lineage>
</organism>
<dbReference type="InterPro" id="IPR015590">
    <property type="entry name" value="Aldehyde_DH_dom"/>
</dbReference>
<dbReference type="FunFam" id="3.40.309.10:FF:000006">
    <property type="entry name" value="Gamma-glutamyl phosphate reductase"/>
    <property type="match status" value="1"/>
</dbReference>
<dbReference type="PANTHER" id="PTHR11063">
    <property type="entry name" value="GLUTAMATE SEMIALDEHYDE DEHYDROGENASE"/>
    <property type="match status" value="1"/>
</dbReference>
<dbReference type="HAMAP" id="MF_00412">
    <property type="entry name" value="ProA"/>
    <property type="match status" value="1"/>
</dbReference>
<evidence type="ECO:0000256" key="1">
    <source>
        <dbReference type="ARBA" id="ARBA00004985"/>
    </source>
</evidence>
<evidence type="ECO:0000256" key="5">
    <source>
        <dbReference type="ARBA" id="ARBA00023002"/>
    </source>
</evidence>
<evidence type="ECO:0000256" key="4">
    <source>
        <dbReference type="ARBA" id="ARBA00022857"/>
    </source>
</evidence>
<dbReference type="GO" id="GO:0050661">
    <property type="term" value="F:NADP binding"/>
    <property type="evidence" value="ECO:0007669"/>
    <property type="project" value="InterPro"/>
</dbReference>
<dbReference type="SUPFAM" id="SSF53720">
    <property type="entry name" value="ALDH-like"/>
    <property type="match status" value="1"/>
</dbReference>
<dbReference type="InterPro" id="IPR016163">
    <property type="entry name" value="Ald_DH_C"/>
</dbReference>
<comment type="pathway">
    <text evidence="1 7">Amino-acid biosynthesis; L-proline biosynthesis; L-glutamate 5-semialdehyde from L-glutamate: step 2/2.</text>
</comment>
<proteinExistence type="inferred from homology"/>
<dbReference type="InterPro" id="IPR016161">
    <property type="entry name" value="Ald_DH/histidinol_DH"/>
</dbReference>
<keyword evidence="4 7" id="KW-0521">NADP</keyword>
<dbReference type="InterPro" id="IPR000965">
    <property type="entry name" value="GPR_dom"/>
</dbReference>
<dbReference type="Pfam" id="PF00171">
    <property type="entry name" value="Aldedh"/>
    <property type="match status" value="1"/>
</dbReference>
<dbReference type="AlphaFoldDB" id="A0A4Q9Y6F7"/>
<dbReference type="NCBIfam" id="NF001221">
    <property type="entry name" value="PRK00197.1"/>
    <property type="match status" value="1"/>
</dbReference>
<comment type="caution">
    <text evidence="9">The sequence shown here is derived from an EMBL/GenBank/DDBJ whole genome shotgun (WGS) entry which is preliminary data.</text>
</comment>
<dbReference type="PANTHER" id="PTHR11063:SF8">
    <property type="entry name" value="DELTA-1-PYRROLINE-5-CARBOXYLATE SYNTHASE"/>
    <property type="match status" value="1"/>
</dbReference>
<evidence type="ECO:0000256" key="2">
    <source>
        <dbReference type="ARBA" id="ARBA00022605"/>
    </source>
</evidence>
<dbReference type="GO" id="GO:0005737">
    <property type="term" value="C:cytoplasm"/>
    <property type="evidence" value="ECO:0007669"/>
    <property type="project" value="UniProtKB-SubCell"/>
</dbReference>
<dbReference type="Proteomes" id="UP000292648">
    <property type="component" value="Unassembled WGS sequence"/>
</dbReference>